<sequence length="203" mass="23786">MRLIVDPLPLLITEDEIYYRCPQIIFFPFSDKMLSVIGQESIDEFKQTDTYKSMEEQILSLEKRNPTVNDFLIHKVIDLDKIEDIYSQKHLISENELKILDVCGCTNKIVEINYGNGSYIFFTSLNTDGNIYNCLDIDELIKINDYYNISHKGIYVSVINIKGNNRTDILKNSYNIVYIFHEEKLDNEEIKCIEKILMDFSII</sequence>
<organism evidence="1 2">
    <name type="scientific">Methanobrevibacter thaueri</name>
    <dbReference type="NCBI Taxonomy" id="190975"/>
    <lineage>
        <taxon>Archaea</taxon>
        <taxon>Methanobacteriati</taxon>
        <taxon>Methanobacteriota</taxon>
        <taxon>Methanomada group</taxon>
        <taxon>Methanobacteria</taxon>
        <taxon>Methanobacteriales</taxon>
        <taxon>Methanobacteriaceae</taxon>
        <taxon>Methanobrevibacter</taxon>
    </lineage>
</organism>
<dbReference type="AlphaFoldDB" id="A0A315XPP6"/>
<reference evidence="1 2" key="1">
    <citation type="submission" date="2017-03" db="EMBL/GenBank/DDBJ databases">
        <title>Genome sequence of Methanobrevibacter thaueri.</title>
        <authorList>
            <person name="Poehlein A."/>
            <person name="Seedorf H."/>
            <person name="Daniel R."/>
        </authorList>
    </citation>
    <scope>NUCLEOTIDE SEQUENCE [LARGE SCALE GENOMIC DNA]</scope>
    <source>
        <strain evidence="1 2">DSM 11995</strain>
    </source>
</reference>
<comment type="caution">
    <text evidence="1">The sequence shown here is derived from an EMBL/GenBank/DDBJ whole genome shotgun (WGS) entry which is preliminary data.</text>
</comment>
<name>A0A315XPP6_9EURY</name>
<evidence type="ECO:0000313" key="1">
    <source>
        <dbReference type="EMBL" id="PWB88391.1"/>
    </source>
</evidence>
<dbReference type="EMBL" id="MZGS01000002">
    <property type="protein sequence ID" value="PWB88391.1"/>
    <property type="molecule type" value="Genomic_DNA"/>
</dbReference>
<dbReference type="RefSeq" id="WP_133241911.1">
    <property type="nucleotide sequence ID" value="NZ_MZGS01000002.1"/>
</dbReference>
<keyword evidence="2" id="KW-1185">Reference proteome</keyword>
<gene>
    <name evidence="1" type="ORF">MBBTH_00070</name>
</gene>
<protein>
    <submittedName>
        <fullName evidence="1">Uncharacterized protein</fullName>
    </submittedName>
</protein>
<dbReference type="Proteomes" id="UP000251717">
    <property type="component" value="Unassembled WGS sequence"/>
</dbReference>
<proteinExistence type="predicted"/>
<accession>A0A315XPP6</accession>
<evidence type="ECO:0000313" key="2">
    <source>
        <dbReference type="Proteomes" id="UP000251717"/>
    </source>
</evidence>